<dbReference type="InterPro" id="IPR046470">
    <property type="entry name" value="SAM_HAT_C"/>
</dbReference>
<dbReference type="EMBL" id="PFWU01000045">
    <property type="protein sequence ID" value="PJA45250.1"/>
    <property type="molecule type" value="Genomic_DNA"/>
</dbReference>
<proteinExistence type="predicted"/>
<sequence>MFLTIITDCRDDNARTRQETRYAHLFPEANVSFIGVANDIEASGNVIDIIDSGDDAPGVIAVNCAPRHGRAKKWKNGSPFGYCWVGEKLIVGTIDGLSFSFIKQFGLADAIEVTDIRTALKEGGYTPEQIELAANTQFRSLNYLPRLARIVWEKKEVPSESMPISEVPDMPSLVWWVDSFGNCKTSLTPEAINFEPGTEKQVTFSCGTTLLVPCVQRLADVPDGEPALIVGSSGLRNHNFIELITQGIGDGGAAKRFNINKADSITIG</sequence>
<dbReference type="Pfam" id="PF20257">
    <property type="entry name" value="SAM_HAT_C"/>
    <property type="match status" value="1"/>
</dbReference>
<dbReference type="InterPro" id="IPR023227">
    <property type="entry name" value="SAM_OH_AdoTrfase_C_sf"/>
</dbReference>
<dbReference type="SUPFAM" id="SSF101852">
    <property type="entry name" value="Bacterial fluorinating enzyme, C-terminal domain"/>
    <property type="match status" value="1"/>
</dbReference>
<reference evidence="3" key="1">
    <citation type="submission" date="2017-09" db="EMBL/GenBank/DDBJ databases">
        <title>Depth-based differentiation of microbial function through sediment-hosted aquifers and enrichment of novel symbionts in the deep terrestrial subsurface.</title>
        <authorList>
            <person name="Probst A.J."/>
            <person name="Ladd B."/>
            <person name="Jarett J.K."/>
            <person name="Geller-Mcgrath D.E."/>
            <person name="Sieber C.M.K."/>
            <person name="Emerson J.B."/>
            <person name="Anantharaman K."/>
            <person name="Thomas B.C."/>
            <person name="Malmstrom R."/>
            <person name="Stieglmeier M."/>
            <person name="Klingl A."/>
            <person name="Woyke T."/>
            <person name="Ryan C.M."/>
            <person name="Banfield J.F."/>
        </authorList>
    </citation>
    <scope>NUCLEOTIDE SEQUENCE [LARGE SCALE GENOMIC DNA]</scope>
</reference>
<evidence type="ECO:0000313" key="2">
    <source>
        <dbReference type="EMBL" id="PJA45250.1"/>
    </source>
</evidence>
<feature type="domain" description="S-adenosyl-l-methionine hydroxide adenosyltransferase C-terminal" evidence="1">
    <location>
        <begin position="174"/>
        <end position="264"/>
    </location>
</feature>
<gene>
    <name evidence="2" type="ORF">CO174_04055</name>
</gene>
<dbReference type="AlphaFoldDB" id="A0A2M7XBJ4"/>
<dbReference type="Gene3D" id="2.40.30.90">
    <property type="entry name" value="Bacterial fluorinating enzyme like"/>
    <property type="match status" value="1"/>
</dbReference>
<comment type="caution">
    <text evidence="2">The sequence shown here is derived from an EMBL/GenBank/DDBJ whole genome shotgun (WGS) entry which is preliminary data.</text>
</comment>
<protein>
    <recommendedName>
        <fullName evidence="1">S-adenosyl-l-methionine hydroxide adenosyltransferase C-terminal domain-containing protein</fullName>
    </recommendedName>
</protein>
<organism evidence="2 3">
    <name type="scientific">Candidatus Uhrbacteria bacterium CG_4_9_14_3_um_filter_50_9</name>
    <dbReference type="NCBI Taxonomy" id="1975035"/>
    <lineage>
        <taxon>Bacteria</taxon>
        <taxon>Candidatus Uhriibacteriota</taxon>
    </lineage>
</organism>
<evidence type="ECO:0000313" key="3">
    <source>
        <dbReference type="Proteomes" id="UP000229385"/>
    </source>
</evidence>
<name>A0A2M7XBJ4_9BACT</name>
<accession>A0A2M7XBJ4</accession>
<evidence type="ECO:0000259" key="1">
    <source>
        <dbReference type="Pfam" id="PF20257"/>
    </source>
</evidence>
<dbReference type="Proteomes" id="UP000229385">
    <property type="component" value="Unassembled WGS sequence"/>
</dbReference>